<comment type="similarity">
    <text evidence="1 4">Belongs to the DNA mismatch repair MutL/HexB family.</text>
</comment>
<dbReference type="HAMAP" id="MF_00149">
    <property type="entry name" value="DNA_mis_repair"/>
    <property type="match status" value="1"/>
</dbReference>
<dbReference type="InterPro" id="IPR042120">
    <property type="entry name" value="MutL_C_dimsub"/>
</dbReference>
<dbReference type="EMBL" id="AOMD01000013">
    <property type="protein sequence ID" value="EMA46509.1"/>
    <property type="molecule type" value="Genomic_DNA"/>
</dbReference>
<dbReference type="InterPro" id="IPR020667">
    <property type="entry name" value="DNA_mismatch_repair_MutL"/>
</dbReference>
<evidence type="ECO:0000256" key="3">
    <source>
        <dbReference type="ARBA" id="ARBA00023204"/>
    </source>
</evidence>
<sequence length="554" mass="58608">MTRITELDPETVERIAAGEVVTRPASVVTELVENSLDAGTSSVEVVVENAGLDLIRVADDGHGMTETDARLAVERHATSKIGGVEDVERVATLGFRGEALPSIAQVARLELTTKAAESGAAGTRVVVDGGEKTTGPAGRAVGTTISVTDLFANTPVRRKSLATPKREFARVSETVSDYALTHPDVRFSLTHDGRTVLSTPGSGSYTDAILGVYNREVAGQSTEFGQEDEKESGDDQPSNGVSVSGLVVYPSITRSTPAHVTTAINGRALDDPTVRKAVTNGYGTLLPDDRYPIAVVDVSLPPERVDVNVHPSKDEVAFADPDEVAEAVEQAIADALATQDLARTGEVALDLDSSLGEPAGESAFDTISVIGQFRGLYLLCEADDDLLVVDQHAAHERINFERLREALDDGISSVGIEPTPLSLTAAEAALVEANADALDALGFRIETDGGAYRATGLPAPLGRVAEPSAVHDVLDGFLAGDEPENPREELLKDVACHPSLKAGESLSSEDATRLVERLGTCEQPFACPHGRPTVLTIDEETFARGFERPNTRFD</sequence>
<dbReference type="Pfam" id="PF13589">
    <property type="entry name" value="HATPase_c_3"/>
    <property type="match status" value="1"/>
</dbReference>
<evidence type="ECO:0000256" key="2">
    <source>
        <dbReference type="ARBA" id="ARBA00022763"/>
    </source>
</evidence>
<dbReference type="InterPro" id="IPR038973">
    <property type="entry name" value="MutL/Mlh/Pms-like"/>
</dbReference>
<evidence type="ECO:0000256" key="1">
    <source>
        <dbReference type="ARBA" id="ARBA00006082"/>
    </source>
</evidence>
<dbReference type="CDD" id="cd00782">
    <property type="entry name" value="MutL_Trans"/>
    <property type="match status" value="1"/>
</dbReference>
<reference evidence="8 9" key="1">
    <citation type="journal article" date="2014" name="PLoS Genet.">
        <title>Phylogenetically driven sequencing of extremely halophilic archaea reveals strategies for static and dynamic osmo-response.</title>
        <authorList>
            <person name="Becker E.A."/>
            <person name="Seitzer P.M."/>
            <person name="Tritt A."/>
            <person name="Larsen D."/>
            <person name="Krusor M."/>
            <person name="Yao A.I."/>
            <person name="Wu D."/>
            <person name="Madern D."/>
            <person name="Eisen J.A."/>
            <person name="Darling A.E."/>
            <person name="Facciotti M.T."/>
        </authorList>
    </citation>
    <scope>NUCLEOTIDE SEQUENCE [LARGE SCALE GENOMIC DNA]</scope>
    <source>
        <strain evidence="8 9">DSM 5350</strain>
    </source>
</reference>
<dbReference type="Gene3D" id="3.30.565.10">
    <property type="entry name" value="Histidine kinase-like ATPase, C-terminal domain"/>
    <property type="match status" value="1"/>
</dbReference>
<dbReference type="InterPro" id="IPR014721">
    <property type="entry name" value="Ribsml_uS5_D2-typ_fold_subgr"/>
</dbReference>
<dbReference type="SUPFAM" id="SSF55874">
    <property type="entry name" value="ATPase domain of HSP90 chaperone/DNA topoisomerase II/histidine kinase"/>
    <property type="match status" value="1"/>
</dbReference>
<dbReference type="FunFam" id="3.30.565.10:FF:000003">
    <property type="entry name" value="DNA mismatch repair endonuclease MutL"/>
    <property type="match status" value="1"/>
</dbReference>
<dbReference type="Gene3D" id="3.30.1370.100">
    <property type="entry name" value="MutL, C-terminal domain, regulatory subdomain"/>
    <property type="match status" value="1"/>
</dbReference>
<dbReference type="CDD" id="cd16926">
    <property type="entry name" value="HATPase_MutL-MLH-PMS-like"/>
    <property type="match status" value="1"/>
</dbReference>
<dbReference type="InterPro" id="IPR037198">
    <property type="entry name" value="MutL_C_sf"/>
</dbReference>
<dbReference type="InterPro" id="IPR036890">
    <property type="entry name" value="HATPase_C_sf"/>
</dbReference>
<dbReference type="SUPFAM" id="SSF118116">
    <property type="entry name" value="DNA mismatch repair protein MutL"/>
    <property type="match status" value="1"/>
</dbReference>
<evidence type="ECO:0000259" key="7">
    <source>
        <dbReference type="SMART" id="SM01340"/>
    </source>
</evidence>
<evidence type="ECO:0000313" key="9">
    <source>
        <dbReference type="Proteomes" id="UP000011669"/>
    </source>
</evidence>
<dbReference type="InterPro" id="IPR014790">
    <property type="entry name" value="MutL_C"/>
</dbReference>
<organism evidence="8 9">
    <name type="scientific">Halococcus saccharolyticus DSM 5350</name>
    <dbReference type="NCBI Taxonomy" id="1227455"/>
    <lineage>
        <taxon>Archaea</taxon>
        <taxon>Methanobacteriati</taxon>
        <taxon>Methanobacteriota</taxon>
        <taxon>Stenosarchaea group</taxon>
        <taxon>Halobacteria</taxon>
        <taxon>Halobacteriales</taxon>
        <taxon>Halococcaceae</taxon>
        <taxon>Halococcus</taxon>
    </lineage>
</organism>
<dbReference type="NCBIfam" id="TIGR00585">
    <property type="entry name" value="mutl"/>
    <property type="match status" value="1"/>
</dbReference>
<dbReference type="SMART" id="SM01340">
    <property type="entry name" value="DNA_mis_repair"/>
    <property type="match status" value="1"/>
</dbReference>
<accession>M0MP70</accession>
<dbReference type="GO" id="GO:0016887">
    <property type="term" value="F:ATP hydrolysis activity"/>
    <property type="evidence" value="ECO:0007669"/>
    <property type="project" value="InterPro"/>
</dbReference>
<protein>
    <recommendedName>
        <fullName evidence="4">DNA mismatch repair protein MutL</fullName>
    </recommendedName>
</protein>
<dbReference type="STRING" id="1227455.C449_04150"/>
<dbReference type="OrthoDB" id="146201at2157"/>
<comment type="caution">
    <text evidence="8">The sequence shown here is derived from an EMBL/GenBank/DDBJ whole genome shotgun (WGS) entry which is preliminary data.</text>
</comment>
<dbReference type="Proteomes" id="UP000011669">
    <property type="component" value="Unassembled WGS sequence"/>
</dbReference>
<comment type="function">
    <text evidence="4">This protein is involved in the repair of mismatches in DNA. It is required for dam-dependent methyl-directed DNA mismatch repair. May act as a 'molecular matchmaker', a protein that promotes the formation of a stable complex between two or more DNA-binding proteins in an ATP-dependent manner without itself being part of a final effector complex.</text>
</comment>
<dbReference type="Pfam" id="PF08676">
    <property type="entry name" value="MutL_C"/>
    <property type="match status" value="1"/>
</dbReference>
<dbReference type="Gene3D" id="3.30.230.10">
    <property type="match status" value="1"/>
</dbReference>
<dbReference type="Pfam" id="PF01119">
    <property type="entry name" value="DNA_mis_repair"/>
    <property type="match status" value="1"/>
</dbReference>
<dbReference type="InterPro" id="IPR002099">
    <property type="entry name" value="MutL/Mlh/PMS"/>
</dbReference>
<dbReference type="InParanoid" id="M0MP70"/>
<keyword evidence="3 4" id="KW-0234">DNA repair</keyword>
<proteinExistence type="inferred from homology"/>
<dbReference type="SUPFAM" id="SSF54211">
    <property type="entry name" value="Ribosomal protein S5 domain 2-like"/>
    <property type="match status" value="1"/>
</dbReference>
<name>M0MP70_9EURY</name>
<evidence type="ECO:0000259" key="6">
    <source>
        <dbReference type="SMART" id="SM00853"/>
    </source>
</evidence>
<dbReference type="PROSITE" id="PS00058">
    <property type="entry name" value="DNA_MISMATCH_REPAIR_1"/>
    <property type="match status" value="1"/>
</dbReference>
<dbReference type="InterPro" id="IPR014762">
    <property type="entry name" value="DNA_mismatch_repair_CS"/>
</dbReference>
<dbReference type="PANTHER" id="PTHR10073:SF12">
    <property type="entry name" value="DNA MISMATCH REPAIR PROTEIN MLH1"/>
    <property type="match status" value="1"/>
</dbReference>
<feature type="compositionally biased region" description="Acidic residues" evidence="5">
    <location>
        <begin position="225"/>
        <end position="234"/>
    </location>
</feature>
<feature type="domain" description="DNA mismatch repair protein S5" evidence="7">
    <location>
        <begin position="209"/>
        <end position="337"/>
    </location>
</feature>
<dbReference type="AlphaFoldDB" id="M0MP70"/>
<dbReference type="GO" id="GO:0005524">
    <property type="term" value="F:ATP binding"/>
    <property type="evidence" value="ECO:0007669"/>
    <property type="project" value="InterPro"/>
</dbReference>
<dbReference type="GO" id="GO:0032300">
    <property type="term" value="C:mismatch repair complex"/>
    <property type="evidence" value="ECO:0007669"/>
    <property type="project" value="InterPro"/>
</dbReference>
<gene>
    <name evidence="4" type="primary">mutL</name>
    <name evidence="8" type="ORF">C449_04150</name>
</gene>
<dbReference type="GO" id="GO:0140664">
    <property type="term" value="F:ATP-dependent DNA damage sensor activity"/>
    <property type="evidence" value="ECO:0007669"/>
    <property type="project" value="InterPro"/>
</dbReference>
<evidence type="ECO:0000256" key="5">
    <source>
        <dbReference type="SAM" id="MobiDB-lite"/>
    </source>
</evidence>
<dbReference type="InterPro" id="IPR042121">
    <property type="entry name" value="MutL_C_regsub"/>
</dbReference>
<keyword evidence="2 4" id="KW-0227">DNA damage</keyword>
<dbReference type="InterPro" id="IPR020568">
    <property type="entry name" value="Ribosomal_Su5_D2-typ_SF"/>
</dbReference>
<dbReference type="PATRIC" id="fig|1227455.4.peg.843"/>
<keyword evidence="9" id="KW-1185">Reference proteome</keyword>
<dbReference type="Gene3D" id="3.30.1540.20">
    <property type="entry name" value="MutL, C-terminal domain, dimerisation subdomain"/>
    <property type="match status" value="1"/>
</dbReference>
<dbReference type="GO" id="GO:0006298">
    <property type="term" value="P:mismatch repair"/>
    <property type="evidence" value="ECO:0007669"/>
    <property type="project" value="UniProtKB-UniRule"/>
</dbReference>
<dbReference type="SMART" id="SM00853">
    <property type="entry name" value="MutL_C"/>
    <property type="match status" value="1"/>
</dbReference>
<dbReference type="PANTHER" id="PTHR10073">
    <property type="entry name" value="DNA MISMATCH REPAIR PROTEIN MLH, PMS, MUTL"/>
    <property type="match status" value="1"/>
</dbReference>
<feature type="domain" description="MutL C-terminal dimerisation" evidence="6">
    <location>
        <begin position="369"/>
        <end position="506"/>
    </location>
</feature>
<dbReference type="GO" id="GO:0030983">
    <property type="term" value="F:mismatched DNA binding"/>
    <property type="evidence" value="ECO:0007669"/>
    <property type="project" value="InterPro"/>
</dbReference>
<feature type="region of interest" description="Disordered" evidence="5">
    <location>
        <begin position="222"/>
        <end position="243"/>
    </location>
</feature>
<dbReference type="RefSeq" id="WP_006076686.1">
    <property type="nucleotide sequence ID" value="NZ_AOMD01000013.1"/>
</dbReference>
<evidence type="ECO:0000313" key="8">
    <source>
        <dbReference type="EMBL" id="EMA46509.1"/>
    </source>
</evidence>
<evidence type="ECO:0000256" key="4">
    <source>
        <dbReference type="HAMAP-Rule" id="MF_00149"/>
    </source>
</evidence>
<dbReference type="InterPro" id="IPR013507">
    <property type="entry name" value="DNA_mismatch_S5_2-like"/>
</dbReference>